<comment type="caution">
    <text evidence="2">The sequence shown here is derived from an EMBL/GenBank/DDBJ whole genome shotgun (WGS) entry which is preliminary data.</text>
</comment>
<sequence>MTTSPPQANYDVSTTTTDGPVMSFMNKRLRALKKKYNKILQIEEASSQGKPINKDQEEVLKTKPSILTLIDEYEKLRQPLYTVVQEEVFLNNKPKEEKQDDDVVEKKVEDLLKLLYFSCLFDVKQQSDFTSTMLTRTHERGCCLTYDYVTDDDGLLLGEKDLDIISLLGGLVVSRPVNSSLSHKNALRSCVEHAKLWLENSDKAIDDAGEITYKGLRERLEKILASDYFTTSPEMKAAVEVAAAAGKYAPSNVAVQGSSVSSEVTVQTESDFAQYEQKDEETENFEGQEAGAEQSIPVEELSKDESEMANAVEIISDHKPEVDGEEQNMETKDHQYGQRRDYHNQRGGYRGGGGGRRGYPNGRGGGRGSRGGGYQNGRNQHYDQPGGYYPKNYYNTRGRGGRGPRGNAFNNHGSAQGGHAPADEGGS</sequence>
<gene>
    <name evidence="2" type="ORF">IFM89_039969</name>
</gene>
<dbReference type="EMBL" id="JADFTS010000094">
    <property type="protein sequence ID" value="KAF9586807.1"/>
    <property type="molecule type" value="Genomic_DNA"/>
</dbReference>
<dbReference type="OrthoDB" id="69150at2759"/>
<feature type="region of interest" description="Disordered" evidence="1">
    <location>
        <begin position="276"/>
        <end position="427"/>
    </location>
</feature>
<dbReference type="AlphaFoldDB" id="A0A835LBW3"/>
<feature type="compositionally biased region" description="Gly residues" evidence="1">
    <location>
        <begin position="348"/>
        <end position="375"/>
    </location>
</feature>
<evidence type="ECO:0000313" key="3">
    <source>
        <dbReference type="Proteomes" id="UP000631114"/>
    </source>
</evidence>
<evidence type="ECO:0008006" key="4">
    <source>
        <dbReference type="Google" id="ProtNLM"/>
    </source>
</evidence>
<feature type="compositionally biased region" description="Basic and acidic residues" evidence="1">
    <location>
        <begin position="329"/>
        <end position="344"/>
    </location>
</feature>
<evidence type="ECO:0000313" key="2">
    <source>
        <dbReference type="EMBL" id="KAF9586807.1"/>
    </source>
</evidence>
<keyword evidence="3" id="KW-1185">Reference proteome</keyword>
<evidence type="ECO:0000256" key="1">
    <source>
        <dbReference type="SAM" id="MobiDB-lite"/>
    </source>
</evidence>
<accession>A0A835LBW3</accession>
<name>A0A835LBW3_9MAGN</name>
<proteinExistence type="predicted"/>
<dbReference type="PANTHER" id="PTHR37736:SF1">
    <property type="entry name" value="GLYCINE-RICH PROTEIN"/>
    <property type="match status" value="1"/>
</dbReference>
<protein>
    <recommendedName>
        <fullName evidence="4">Glycine-rich protein</fullName>
    </recommendedName>
</protein>
<reference evidence="2 3" key="1">
    <citation type="submission" date="2020-10" db="EMBL/GenBank/DDBJ databases">
        <title>The Coptis chinensis genome and diversification of protoberbering-type alkaloids.</title>
        <authorList>
            <person name="Wang B."/>
            <person name="Shu S."/>
            <person name="Song C."/>
            <person name="Liu Y."/>
        </authorList>
    </citation>
    <scope>NUCLEOTIDE SEQUENCE [LARGE SCALE GENOMIC DNA]</scope>
    <source>
        <strain evidence="2">HL-2020</strain>
        <tissue evidence="2">Leaf</tissue>
    </source>
</reference>
<organism evidence="2 3">
    <name type="scientific">Coptis chinensis</name>
    <dbReference type="NCBI Taxonomy" id="261450"/>
    <lineage>
        <taxon>Eukaryota</taxon>
        <taxon>Viridiplantae</taxon>
        <taxon>Streptophyta</taxon>
        <taxon>Embryophyta</taxon>
        <taxon>Tracheophyta</taxon>
        <taxon>Spermatophyta</taxon>
        <taxon>Magnoliopsida</taxon>
        <taxon>Ranunculales</taxon>
        <taxon>Ranunculaceae</taxon>
        <taxon>Coptidoideae</taxon>
        <taxon>Coptis</taxon>
    </lineage>
</organism>
<dbReference type="PANTHER" id="PTHR37736">
    <property type="entry name" value="GLYCINE-RICH PROTEIN"/>
    <property type="match status" value="1"/>
</dbReference>
<dbReference type="Proteomes" id="UP000631114">
    <property type="component" value="Unassembled WGS sequence"/>
</dbReference>